<proteinExistence type="predicted"/>
<dbReference type="Proteomes" id="UP000036681">
    <property type="component" value="Unplaced"/>
</dbReference>
<name>A0A0M3HUS0_ASCLU</name>
<evidence type="ECO:0000313" key="3">
    <source>
        <dbReference type="WBParaSite" id="ALUE_0000658201-mRNA-1"/>
    </source>
</evidence>
<organism evidence="2 3">
    <name type="scientific">Ascaris lumbricoides</name>
    <name type="common">Giant roundworm</name>
    <dbReference type="NCBI Taxonomy" id="6252"/>
    <lineage>
        <taxon>Eukaryota</taxon>
        <taxon>Metazoa</taxon>
        <taxon>Ecdysozoa</taxon>
        <taxon>Nematoda</taxon>
        <taxon>Chromadorea</taxon>
        <taxon>Rhabditida</taxon>
        <taxon>Spirurina</taxon>
        <taxon>Ascaridomorpha</taxon>
        <taxon>Ascaridoidea</taxon>
        <taxon>Ascarididae</taxon>
        <taxon>Ascaris</taxon>
    </lineage>
</organism>
<protein>
    <submittedName>
        <fullName evidence="3">Ig-like domain-containing protein</fullName>
    </submittedName>
</protein>
<evidence type="ECO:0000256" key="1">
    <source>
        <dbReference type="SAM" id="MobiDB-lite"/>
    </source>
</evidence>
<dbReference type="WBParaSite" id="ALUE_0000658201-mRNA-1">
    <property type="protein sequence ID" value="ALUE_0000658201-mRNA-1"/>
    <property type="gene ID" value="ALUE_0000658201"/>
</dbReference>
<feature type="region of interest" description="Disordered" evidence="1">
    <location>
        <begin position="329"/>
        <end position="349"/>
    </location>
</feature>
<evidence type="ECO:0000313" key="2">
    <source>
        <dbReference type="Proteomes" id="UP000036681"/>
    </source>
</evidence>
<dbReference type="AlphaFoldDB" id="A0A0M3HUS0"/>
<feature type="compositionally biased region" description="Basic and acidic residues" evidence="1">
    <location>
        <begin position="329"/>
        <end position="338"/>
    </location>
</feature>
<sequence length="468" mass="52534">MQLATIVSARSRTSVVLALLKKHRSRYFYLVTFNLLIDKAIAIEISRTKTKISSDGYQVSCQRLSDCFYFGFRNRVRLSKNEIRKSTSDIRLFHDQITAQKRNLSMDSGVDFGNNSNLGDLSEIDLENIGNEGSEYRTESVLLQVKCDENGQLESEIFSIGKGRLELSLSSRRLDVEHLISGRSFSSAIETKYMTTLPSVSLSDPFYYEGDAYFIDRADPKQAFVVEAIPNPQRGLIAAVQAKLRLNPAPEERHLRRVPIDCSMGIPPTAGAIWSSLQAGPNSAFVCVQETESLMCSLWKLELEEEAEPEEPVTPRHFEVPDQLVEVHSSVDGEDQRRFSPTADSPSPKYRTIIRIDTDGNTSEKIVDGMERERVLHSPSQNSQLSSIVCCADDSITGKGTLRWIKIGEDLRFPNFKLVDNMALRIDANKKFACIRGLKTEEHKDASTHCFILFPVSSDNDCCIVSTL</sequence>
<reference evidence="3" key="1">
    <citation type="submission" date="2017-02" db="UniProtKB">
        <authorList>
            <consortium name="WormBaseParasite"/>
        </authorList>
    </citation>
    <scope>IDENTIFICATION</scope>
</reference>
<keyword evidence="2" id="KW-1185">Reference proteome</keyword>
<accession>A0A0M3HUS0</accession>